<name>A0A0A1I624_9CAUD</name>
<dbReference type="EMBL" id="HG793132">
    <property type="protein sequence ID" value="CDK30091.1"/>
    <property type="molecule type" value="Genomic_DNA"/>
</dbReference>
<dbReference type="GeneID" id="54974278"/>
<sequence length="334" mass="36785">MALDIKKLAAKAKKTGRDFTKTTTGGGGEYTPPAAGPCNLRFVGYFEIGLQKKTFKGAEKKVKQVQLVFELSGKNHPPKVLDDGTKLPIRMTITETDSSNVKANIIKLFNKMNYEGKATHFAELLGNAYRGRVYHTEKENDGNKIVYANLRNEDGYTITPPVVETVDDDGNVETKPVKVAEPLTELKLFLWDNPDKEQWDSIYIDGEIEAVKDEKTGKIVKPARSKNVIQNKIRAALNWEGSPMQLLLEDGDLETDDTEGNEDPVDEHEEDTSDDDAPPPSKGAKAASKAKAAKETAAKKPAATTKKKPKPEPEPEPDTDDSTDDDDDPLSDIE</sequence>
<dbReference type="KEGG" id="vg:54974278"/>
<organism evidence="2 3">
    <name type="scientific">Burkholderia phage Bp-AMP1</name>
    <dbReference type="NCBI Taxonomy" id="1432428"/>
    <lineage>
        <taxon>Viruses</taxon>
        <taxon>Duplodnaviria</taxon>
        <taxon>Heunggongvirae</taxon>
        <taxon>Uroviricota</taxon>
        <taxon>Caudoviricetes</taxon>
        <taxon>Autographivirales</taxon>
        <taxon>Autonotataviridae</taxon>
        <taxon>Ampunavirus</taxon>
        <taxon>Ampunavirus BpAMP1</taxon>
    </lineage>
</organism>
<accession>A0A0A1I624</accession>
<reference evidence="2 3" key="1">
    <citation type="submission" date="2013-10" db="EMBL/GenBank/DDBJ databases">
        <title>Novel phages display a temperature dependent lifestyle choice that underpins the population dynamics of a tropical bacterial pathogen.</title>
        <authorList>
            <person name="Shan J."/>
            <person name="Korbrisate S."/>
            <person name="Adler-Lazer N."/>
            <person name="Clokie M."/>
            <person name="Galyov E."/>
        </authorList>
    </citation>
    <scope>NUCLEOTIDE SEQUENCE [LARGE SCALE GENOMIC DNA]</scope>
</reference>
<feature type="compositionally biased region" description="Acidic residues" evidence="1">
    <location>
        <begin position="253"/>
        <end position="277"/>
    </location>
</feature>
<feature type="compositionally biased region" description="Acidic residues" evidence="1">
    <location>
        <begin position="314"/>
        <end position="334"/>
    </location>
</feature>
<keyword evidence="3" id="KW-1185">Reference proteome</keyword>
<protein>
    <submittedName>
        <fullName evidence="2">Uncharacterized protein</fullName>
    </submittedName>
</protein>
<evidence type="ECO:0000313" key="2">
    <source>
        <dbReference type="EMBL" id="CDK30091.1"/>
    </source>
</evidence>
<dbReference type="RefSeq" id="YP_009784281.1">
    <property type="nucleotide sequence ID" value="NC_047743.1"/>
</dbReference>
<evidence type="ECO:0000256" key="1">
    <source>
        <dbReference type="SAM" id="MobiDB-lite"/>
    </source>
</evidence>
<evidence type="ECO:0000313" key="3">
    <source>
        <dbReference type="Proteomes" id="UP000030712"/>
    </source>
</evidence>
<dbReference type="Proteomes" id="UP000030712">
    <property type="component" value="Segment"/>
</dbReference>
<proteinExistence type="predicted"/>
<feature type="region of interest" description="Disordered" evidence="1">
    <location>
        <begin position="253"/>
        <end position="334"/>
    </location>
</feature>